<dbReference type="EMBL" id="DWWK01000067">
    <property type="protein sequence ID" value="HJC38380.1"/>
    <property type="molecule type" value="Genomic_DNA"/>
</dbReference>
<dbReference type="InterPro" id="IPR005467">
    <property type="entry name" value="His_kinase_dom"/>
</dbReference>
<evidence type="ECO:0000256" key="2">
    <source>
        <dbReference type="ARBA" id="ARBA00004370"/>
    </source>
</evidence>
<dbReference type="PROSITE" id="PS50109">
    <property type="entry name" value="HIS_KIN"/>
    <property type="match status" value="1"/>
</dbReference>
<evidence type="ECO:0000313" key="12">
    <source>
        <dbReference type="Proteomes" id="UP000823894"/>
    </source>
</evidence>
<dbReference type="InterPro" id="IPR004358">
    <property type="entry name" value="Sig_transdc_His_kin-like_C"/>
</dbReference>
<evidence type="ECO:0000256" key="3">
    <source>
        <dbReference type="ARBA" id="ARBA00012438"/>
    </source>
</evidence>
<sequence length="421" mass="47689">MKNYKRRKRLIPAVFAVLLLLMAAGTCLFAWEVRQDYEEGLKSMIGRLYEEDQESAEQMMGWLFEGERGGAVEKGEEALTALGYTDKGAEYLYEQSRLYTFSAGMVCVEILAGIALLILFVWMERLREEREEELVRRIRSGEMAPAASGREQPEEPADGGSQSDGAVQPEEPEQALEYEIAKLFERLEAEEHYLQEKNLMTQNFIENIAHQIKTPLSCISISQERILEGTEGEARELAQQSLRYTDEIGKLMKRLLDIGRLEAGKVIWHREMFRMADLLEDCAASLEDGTERILTMGDREAEYYGDYEWLKEAFSNILKNCLEHDASGEKITASLTQSREGIKIVIRDHGPGISEKDLPHIFDRFYLPEKTGTSHVGIGLNLARLVIEQHFGTVAARNAEGGGAEFTVILPAYSIMKTERI</sequence>
<dbReference type="CDD" id="cd00075">
    <property type="entry name" value="HATPase"/>
    <property type="match status" value="1"/>
</dbReference>
<keyword evidence="7" id="KW-0902">Two-component regulatory system</keyword>
<dbReference type="SMART" id="SM00387">
    <property type="entry name" value="HATPase_c"/>
    <property type="match status" value="1"/>
</dbReference>
<accession>A0A9D2NTS3</accession>
<evidence type="ECO:0000256" key="7">
    <source>
        <dbReference type="ARBA" id="ARBA00023012"/>
    </source>
</evidence>
<gene>
    <name evidence="11" type="ORF">H9757_04875</name>
</gene>
<dbReference type="GO" id="GO:0016036">
    <property type="term" value="P:cellular response to phosphate starvation"/>
    <property type="evidence" value="ECO:0007669"/>
    <property type="project" value="TreeGrafter"/>
</dbReference>
<keyword evidence="9" id="KW-0472">Membrane</keyword>
<evidence type="ECO:0000256" key="4">
    <source>
        <dbReference type="ARBA" id="ARBA00022553"/>
    </source>
</evidence>
<dbReference type="Gene3D" id="3.30.565.10">
    <property type="entry name" value="Histidine kinase-like ATPase, C-terminal domain"/>
    <property type="match status" value="1"/>
</dbReference>
<dbReference type="SUPFAM" id="SSF55874">
    <property type="entry name" value="ATPase domain of HSP90 chaperone/DNA topoisomerase II/histidine kinase"/>
    <property type="match status" value="1"/>
</dbReference>
<protein>
    <recommendedName>
        <fullName evidence="3">histidine kinase</fullName>
        <ecNumber evidence="3">2.7.13.3</ecNumber>
    </recommendedName>
</protein>
<dbReference type="InterPro" id="IPR003661">
    <property type="entry name" value="HisK_dim/P_dom"/>
</dbReference>
<organism evidence="11 12">
    <name type="scientific">Candidatus Mediterraneibacter faecigallinarum</name>
    <dbReference type="NCBI Taxonomy" id="2838669"/>
    <lineage>
        <taxon>Bacteria</taxon>
        <taxon>Bacillati</taxon>
        <taxon>Bacillota</taxon>
        <taxon>Clostridia</taxon>
        <taxon>Lachnospirales</taxon>
        <taxon>Lachnospiraceae</taxon>
        <taxon>Mediterraneibacter</taxon>
    </lineage>
</organism>
<proteinExistence type="predicted"/>
<dbReference type="CDD" id="cd00082">
    <property type="entry name" value="HisKA"/>
    <property type="match status" value="1"/>
</dbReference>
<dbReference type="Proteomes" id="UP000823894">
    <property type="component" value="Unassembled WGS sequence"/>
</dbReference>
<keyword evidence="4" id="KW-0597">Phosphoprotein</keyword>
<evidence type="ECO:0000256" key="6">
    <source>
        <dbReference type="ARBA" id="ARBA00022777"/>
    </source>
</evidence>
<evidence type="ECO:0000256" key="1">
    <source>
        <dbReference type="ARBA" id="ARBA00000085"/>
    </source>
</evidence>
<dbReference type="AlphaFoldDB" id="A0A9D2NTS3"/>
<dbReference type="InterPro" id="IPR050351">
    <property type="entry name" value="BphY/WalK/GraS-like"/>
</dbReference>
<dbReference type="PANTHER" id="PTHR45453">
    <property type="entry name" value="PHOSPHATE REGULON SENSOR PROTEIN PHOR"/>
    <property type="match status" value="1"/>
</dbReference>
<dbReference type="InterPro" id="IPR036097">
    <property type="entry name" value="HisK_dim/P_sf"/>
</dbReference>
<evidence type="ECO:0000313" key="11">
    <source>
        <dbReference type="EMBL" id="HJC38380.1"/>
    </source>
</evidence>
<keyword evidence="5" id="KW-0808">Transferase</keyword>
<dbReference type="PANTHER" id="PTHR45453:SF1">
    <property type="entry name" value="PHOSPHATE REGULON SENSOR PROTEIN PHOR"/>
    <property type="match status" value="1"/>
</dbReference>
<evidence type="ECO:0000256" key="8">
    <source>
        <dbReference type="SAM" id="MobiDB-lite"/>
    </source>
</evidence>
<comment type="catalytic activity">
    <reaction evidence="1">
        <text>ATP + protein L-histidine = ADP + protein N-phospho-L-histidine.</text>
        <dbReference type="EC" id="2.7.13.3"/>
    </reaction>
</comment>
<dbReference type="SUPFAM" id="SSF47384">
    <property type="entry name" value="Homodimeric domain of signal transducing histidine kinase"/>
    <property type="match status" value="1"/>
</dbReference>
<dbReference type="GO" id="GO:0005886">
    <property type="term" value="C:plasma membrane"/>
    <property type="evidence" value="ECO:0007669"/>
    <property type="project" value="TreeGrafter"/>
</dbReference>
<dbReference type="EC" id="2.7.13.3" evidence="3"/>
<evidence type="ECO:0000256" key="5">
    <source>
        <dbReference type="ARBA" id="ARBA00022679"/>
    </source>
</evidence>
<name>A0A9D2NTS3_9FIRM</name>
<dbReference type="InterPro" id="IPR036890">
    <property type="entry name" value="HATPase_C_sf"/>
</dbReference>
<keyword evidence="6 11" id="KW-0418">Kinase</keyword>
<dbReference type="PRINTS" id="PR00344">
    <property type="entry name" value="BCTRLSENSOR"/>
</dbReference>
<dbReference type="Gene3D" id="1.10.287.130">
    <property type="match status" value="1"/>
</dbReference>
<feature type="region of interest" description="Disordered" evidence="8">
    <location>
        <begin position="143"/>
        <end position="171"/>
    </location>
</feature>
<keyword evidence="9" id="KW-1133">Transmembrane helix</keyword>
<comment type="caution">
    <text evidence="11">The sequence shown here is derived from an EMBL/GenBank/DDBJ whole genome shotgun (WGS) entry which is preliminary data.</text>
</comment>
<evidence type="ECO:0000256" key="9">
    <source>
        <dbReference type="SAM" id="Phobius"/>
    </source>
</evidence>
<evidence type="ECO:0000259" key="10">
    <source>
        <dbReference type="PROSITE" id="PS50109"/>
    </source>
</evidence>
<reference evidence="11" key="2">
    <citation type="submission" date="2021-04" db="EMBL/GenBank/DDBJ databases">
        <authorList>
            <person name="Gilroy R."/>
        </authorList>
    </citation>
    <scope>NUCLEOTIDE SEQUENCE</scope>
    <source>
        <strain evidence="11">ChiGjej1B1-1692</strain>
    </source>
</reference>
<dbReference type="GO" id="GO:0000155">
    <property type="term" value="F:phosphorelay sensor kinase activity"/>
    <property type="evidence" value="ECO:0007669"/>
    <property type="project" value="InterPro"/>
</dbReference>
<keyword evidence="9" id="KW-0812">Transmembrane</keyword>
<feature type="domain" description="Histidine kinase" evidence="10">
    <location>
        <begin position="207"/>
        <end position="414"/>
    </location>
</feature>
<dbReference type="GO" id="GO:0004721">
    <property type="term" value="F:phosphoprotein phosphatase activity"/>
    <property type="evidence" value="ECO:0007669"/>
    <property type="project" value="TreeGrafter"/>
</dbReference>
<feature type="transmembrane region" description="Helical" evidence="9">
    <location>
        <begin position="98"/>
        <end position="122"/>
    </location>
</feature>
<dbReference type="Pfam" id="PF00512">
    <property type="entry name" value="HisKA"/>
    <property type="match status" value="1"/>
</dbReference>
<comment type="subcellular location">
    <subcellularLocation>
        <location evidence="2">Membrane</location>
    </subcellularLocation>
</comment>
<dbReference type="SMART" id="SM00388">
    <property type="entry name" value="HisKA"/>
    <property type="match status" value="1"/>
</dbReference>
<dbReference type="Pfam" id="PF02518">
    <property type="entry name" value="HATPase_c"/>
    <property type="match status" value="1"/>
</dbReference>
<reference evidence="11" key="1">
    <citation type="journal article" date="2021" name="PeerJ">
        <title>Extensive microbial diversity within the chicken gut microbiome revealed by metagenomics and culture.</title>
        <authorList>
            <person name="Gilroy R."/>
            <person name="Ravi A."/>
            <person name="Getino M."/>
            <person name="Pursley I."/>
            <person name="Horton D.L."/>
            <person name="Alikhan N.F."/>
            <person name="Baker D."/>
            <person name="Gharbi K."/>
            <person name="Hall N."/>
            <person name="Watson M."/>
            <person name="Adriaenssens E.M."/>
            <person name="Foster-Nyarko E."/>
            <person name="Jarju S."/>
            <person name="Secka A."/>
            <person name="Antonio M."/>
            <person name="Oren A."/>
            <person name="Chaudhuri R.R."/>
            <person name="La Ragione R."/>
            <person name="Hildebrand F."/>
            <person name="Pallen M.J."/>
        </authorList>
    </citation>
    <scope>NUCLEOTIDE SEQUENCE</scope>
    <source>
        <strain evidence="11">ChiGjej1B1-1692</strain>
    </source>
</reference>
<dbReference type="InterPro" id="IPR003594">
    <property type="entry name" value="HATPase_dom"/>
</dbReference>